<reference evidence="1 2" key="1">
    <citation type="submission" date="2015-02" db="EMBL/GenBank/DDBJ databases">
        <title>Evolution of amylase-binding proteins of oral streptococcal species.</title>
        <authorList>
            <person name="Haase E.M."/>
        </authorList>
    </citation>
    <scope>NUCLEOTIDE SEQUENCE [LARGE SCALE GENOMIC DNA]</scope>
    <source>
        <strain evidence="1 2">UC921A</strain>
    </source>
</reference>
<dbReference type="Pfam" id="PF14568">
    <property type="entry name" value="SUKH_6"/>
    <property type="match status" value="1"/>
</dbReference>
<dbReference type="SUPFAM" id="SSF160631">
    <property type="entry name" value="SMI1/KNR4-like"/>
    <property type="match status" value="1"/>
</dbReference>
<dbReference type="RefSeq" id="WP_198921340.1">
    <property type="nucleotide sequence ID" value="NZ_JYGT01000010.1"/>
</dbReference>
<gene>
    <name evidence="1" type="ORF">TZ94_01570</name>
</gene>
<sequence length="198" mass="23197">MSTRMQTLIEKMGGVVRVGAKPFAPLSREIMSKFLDIDRKEFSDYLDYLTCFGGETYLNEVFYKLTMYDNGLPSYCYPPDSPIENVVIKKGEFGCFYGEGESYQTGYSLSNAIKKMENRIPTNFLPIAENNYGDRICLCIKGEKIGKIFYWYHENEWDEEDYFDDFGKTMPEEVKMQNMYLVGEDLYDCFNRMVLEEE</sequence>
<dbReference type="PATRIC" id="fig|28037.216.peg.1536"/>
<evidence type="ECO:0000313" key="1">
    <source>
        <dbReference type="EMBL" id="KJQ74049.1"/>
    </source>
</evidence>
<organism evidence="1 2">
    <name type="scientific">Streptococcus infantis</name>
    <dbReference type="NCBI Taxonomy" id="68892"/>
    <lineage>
        <taxon>Bacteria</taxon>
        <taxon>Bacillati</taxon>
        <taxon>Bacillota</taxon>
        <taxon>Bacilli</taxon>
        <taxon>Lactobacillales</taxon>
        <taxon>Streptococcaceae</taxon>
        <taxon>Streptococcus</taxon>
    </lineage>
</organism>
<dbReference type="EMBL" id="JYGT01000010">
    <property type="protein sequence ID" value="KJQ74049.1"/>
    <property type="molecule type" value="Genomic_DNA"/>
</dbReference>
<dbReference type="AlphaFoldDB" id="A0A0F2DV60"/>
<name>A0A0F2DV60_9STRE</name>
<dbReference type="InterPro" id="IPR037883">
    <property type="entry name" value="Knr4/Smi1-like_sf"/>
</dbReference>
<proteinExistence type="predicted"/>
<comment type="caution">
    <text evidence="1">The sequence shown here is derived from an EMBL/GenBank/DDBJ whole genome shotgun (WGS) entry which is preliminary data.</text>
</comment>
<protein>
    <recommendedName>
        <fullName evidence="3">SMI1/KNR4 family protein</fullName>
    </recommendedName>
</protein>
<evidence type="ECO:0000313" key="2">
    <source>
        <dbReference type="Proteomes" id="UP000033489"/>
    </source>
</evidence>
<dbReference type="Gene3D" id="3.40.1580.10">
    <property type="entry name" value="SMI1/KNR4-like"/>
    <property type="match status" value="1"/>
</dbReference>
<evidence type="ECO:0008006" key="3">
    <source>
        <dbReference type="Google" id="ProtNLM"/>
    </source>
</evidence>
<dbReference type="Proteomes" id="UP000033489">
    <property type="component" value="Unassembled WGS sequence"/>
</dbReference>
<accession>A0A0F2DV60</accession>